<dbReference type="Proteomes" id="UP000054248">
    <property type="component" value="Unassembled WGS sequence"/>
</dbReference>
<gene>
    <name evidence="1" type="ORF">M407DRAFT_242755</name>
</gene>
<reference evidence="1 2" key="1">
    <citation type="submission" date="2014-04" db="EMBL/GenBank/DDBJ databases">
        <authorList>
            <consortium name="DOE Joint Genome Institute"/>
            <person name="Kuo A."/>
            <person name="Girlanda M."/>
            <person name="Perotto S."/>
            <person name="Kohler A."/>
            <person name="Nagy L.G."/>
            <person name="Floudas D."/>
            <person name="Copeland A."/>
            <person name="Barry K.W."/>
            <person name="Cichocki N."/>
            <person name="Veneault-Fourrey C."/>
            <person name="LaButti K."/>
            <person name="Lindquist E.A."/>
            <person name="Lipzen A."/>
            <person name="Lundell T."/>
            <person name="Morin E."/>
            <person name="Murat C."/>
            <person name="Sun H."/>
            <person name="Tunlid A."/>
            <person name="Henrissat B."/>
            <person name="Grigoriev I.V."/>
            <person name="Hibbett D.S."/>
            <person name="Martin F."/>
            <person name="Nordberg H.P."/>
            <person name="Cantor M.N."/>
            <person name="Hua S.X."/>
        </authorList>
    </citation>
    <scope>NUCLEOTIDE SEQUENCE [LARGE SCALE GENOMIC DNA]</scope>
    <source>
        <strain evidence="1 2">MUT 4182</strain>
    </source>
</reference>
<keyword evidence="2" id="KW-1185">Reference proteome</keyword>
<reference evidence="2" key="2">
    <citation type="submission" date="2015-01" db="EMBL/GenBank/DDBJ databases">
        <title>Evolutionary Origins and Diversification of the Mycorrhizal Mutualists.</title>
        <authorList>
            <consortium name="DOE Joint Genome Institute"/>
            <consortium name="Mycorrhizal Genomics Consortium"/>
            <person name="Kohler A."/>
            <person name="Kuo A."/>
            <person name="Nagy L.G."/>
            <person name="Floudas D."/>
            <person name="Copeland A."/>
            <person name="Barry K.W."/>
            <person name="Cichocki N."/>
            <person name="Veneault-Fourrey C."/>
            <person name="LaButti K."/>
            <person name="Lindquist E.A."/>
            <person name="Lipzen A."/>
            <person name="Lundell T."/>
            <person name="Morin E."/>
            <person name="Murat C."/>
            <person name="Riley R."/>
            <person name="Ohm R."/>
            <person name="Sun H."/>
            <person name="Tunlid A."/>
            <person name="Henrissat B."/>
            <person name="Grigoriev I.V."/>
            <person name="Hibbett D.S."/>
            <person name="Martin F."/>
        </authorList>
    </citation>
    <scope>NUCLEOTIDE SEQUENCE [LARGE SCALE GENOMIC DNA]</scope>
    <source>
        <strain evidence="2">MUT 4182</strain>
    </source>
</reference>
<dbReference type="AlphaFoldDB" id="A0A0C3L5F2"/>
<evidence type="ECO:0000313" key="2">
    <source>
        <dbReference type="Proteomes" id="UP000054248"/>
    </source>
</evidence>
<proteinExistence type="predicted"/>
<name>A0A0C3L5F2_9AGAM</name>
<sequence>MVTTGRAVVSAVRPGYIPTIAVKAVSFNYPHGNLLHSCAAYAKWTDLASSAGHVVKGIHSGGVIWVRSEGVARSLEPGLVWELLPGAEKLV</sequence>
<evidence type="ECO:0000313" key="1">
    <source>
        <dbReference type="EMBL" id="KIO29023.1"/>
    </source>
</evidence>
<organism evidence="1 2">
    <name type="scientific">Tulasnella calospora MUT 4182</name>
    <dbReference type="NCBI Taxonomy" id="1051891"/>
    <lineage>
        <taxon>Eukaryota</taxon>
        <taxon>Fungi</taxon>
        <taxon>Dikarya</taxon>
        <taxon>Basidiomycota</taxon>
        <taxon>Agaricomycotina</taxon>
        <taxon>Agaricomycetes</taxon>
        <taxon>Cantharellales</taxon>
        <taxon>Tulasnellaceae</taxon>
        <taxon>Tulasnella</taxon>
    </lineage>
</organism>
<accession>A0A0C3L5F2</accession>
<dbReference type="HOGENOM" id="CLU_2428693_0_0_1"/>
<dbReference type="EMBL" id="KN822987">
    <property type="protein sequence ID" value="KIO29023.1"/>
    <property type="molecule type" value="Genomic_DNA"/>
</dbReference>
<protein>
    <submittedName>
        <fullName evidence="1">Uncharacterized protein</fullName>
    </submittedName>
</protein>